<protein>
    <submittedName>
        <fullName evidence="2">HET-domain-containing protein</fullName>
    </submittedName>
</protein>
<dbReference type="Proteomes" id="UP000235672">
    <property type="component" value="Unassembled WGS sequence"/>
</dbReference>
<evidence type="ECO:0000313" key="3">
    <source>
        <dbReference type="Proteomes" id="UP000235672"/>
    </source>
</evidence>
<sequence>MLTSSKQTPSIRMEYQYQPLNPDKNEIRVLTLLPSHHSSHGLNSVVRCTLENVPLEPRTRKHNLRSNPVQDSFGFYWEDKFAGKVEPASSLVTLDEDSNDALGLKKGKPPFQGRYSWGEYVALSYVWGNPNKTREIFINDKSVQVTENLESALRILRDKLPMRLGVRLWADALCINQNDVKERSTQVQRMQEIYQKALEVVVWLGEEAEDSWKAIRLIKILSLSWKKDKGKELHTLLASNPNFPLASYQMSGAPWGRRQERGRRYQKIERRYHLRSTGPQDPSLFGCWHAFRSLMQREYWKRVWIIQELSAGTKETPILCGRSVISLGDLSNAVTKWIYHLTFDLILTLLAREELSKHELIAGPISEEVKRDSTGRWITSGNLLLVKKFHDVRRRGCWPPPLDVLSDGQDLNATDPRDKIYGFMALIHPYFVKDLKPNYELSVEEVYINFCVTVIQASQSLDILSYCNWTPDRNTTPSWVPDWNRKTHIAGPFLAVTLGKARNSYFAGGPGFLADLIPVQSPDKKLKVLCLMTDQIDGLSMNRLFDSSDAKPTQPATNNNHYGDFEGCRKALWRTFLCNRDRKSTILQPGDGDAIALMEVPLPEDNWTWTRNEELFYTFIAHNNRFHVAGKPLGQYFTRKIPYCQHNIELRTKQDSREEWFLQAAVGNVCKNRLFTTHMGLVGICPLSVKSGDLVSVLLGCSLPLVLRPHGDDFRVIGACYAHGIMEGEFGDLFSNGKVDRNKIQPIVLC</sequence>
<dbReference type="AlphaFoldDB" id="A0A2J6Q5B7"/>
<dbReference type="EMBL" id="KZ613481">
    <property type="protein sequence ID" value="PMD21374.1"/>
    <property type="molecule type" value="Genomic_DNA"/>
</dbReference>
<evidence type="ECO:0000259" key="1">
    <source>
        <dbReference type="Pfam" id="PF06985"/>
    </source>
</evidence>
<name>A0A2J6Q5B7_9HELO</name>
<dbReference type="STRING" id="1745343.A0A2J6Q5B7"/>
<dbReference type="InterPro" id="IPR052895">
    <property type="entry name" value="HetReg/Transcr_Mod"/>
</dbReference>
<organism evidence="2 3">
    <name type="scientific">Hyaloscypha hepaticicola</name>
    <dbReference type="NCBI Taxonomy" id="2082293"/>
    <lineage>
        <taxon>Eukaryota</taxon>
        <taxon>Fungi</taxon>
        <taxon>Dikarya</taxon>
        <taxon>Ascomycota</taxon>
        <taxon>Pezizomycotina</taxon>
        <taxon>Leotiomycetes</taxon>
        <taxon>Helotiales</taxon>
        <taxon>Hyaloscyphaceae</taxon>
        <taxon>Hyaloscypha</taxon>
    </lineage>
</organism>
<accession>A0A2J6Q5B7</accession>
<keyword evidence="3" id="KW-1185">Reference proteome</keyword>
<dbReference type="Pfam" id="PF06985">
    <property type="entry name" value="HET"/>
    <property type="match status" value="1"/>
</dbReference>
<reference evidence="2 3" key="1">
    <citation type="submission" date="2016-05" db="EMBL/GenBank/DDBJ databases">
        <title>A degradative enzymes factory behind the ericoid mycorrhizal symbiosis.</title>
        <authorList>
            <consortium name="DOE Joint Genome Institute"/>
            <person name="Martino E."/>
            <person name="Morin E."/>
            <person name="Grelet G."/>
            <person name="Kuo A."/>
            <person name="Kohler A."/>
            <person name="Daghino S."/>
            <person name="Barry K."/>
            <person name="Choi C."/>
            <person name="Cichocki N."/>
            <person name="Clum A."/>
            <person name="Copeland A."/>
            <person name="Hainaut M."/>
            <person name="Haridas S."/>
            <person name="Labutti K."/>
            <person name="Lindquist E."/>
            <person name="Lipzen A."/>
            <person name="Khouja H.-R."/>
            <person name="Murat C."/>
            <person name="Ohm R."/>
            <person name="Olson A."/>
            <person name="Spatafora J."/>
            <person name="Veneault-Fourrey C."/>
            <person name="Henrissat B."/>
            <person name="Grigoriev I."/>
            <person name="Martin F."/>
            <person name="Perotto S."/>
        </authorList>
    </citation>
    <scope>NUCLEOTIDE SEQUENCE [LARGE SCALE GENOMIC DNA]</scope>
    <source>
        <strain evidence="2 3">UAMH 7357</strain>
    </source>
</reference>
<evidence type="ECO:0000313" key="2">
    <source>
        <dbReference type="EMBL" id="PMD21374.1"/>
    </source>
</evidence>
<gene>
    <name evidence="2" type="ORF">NA56DRAFT_689019</name>
</gene>
<dbReference type="InterPro" id="IPR010730">
    <property type="entry name" value="HET"/>
</dbReference>
<dbReference type="PANTHER" id="PTHR24148">
    <property type="entry name" value="ANKYRIN REPEAT DOMAIN-CONTAINING PROTEIN 39 HOMOLOG-RELATED"/>
    <property type="match status" value="1"/>
</dbReference>
<proteinExistence type="predicted"/>
<feature type="domain" description="Heterokaryon incompatibility" evidence="1">
    <location>
        <begin position="120"/>
        <end position="308"/>
    </location>
</feature>
<dbReference type="PANTHER" id="PTHR24148:SF73">
    <property type="entry name" value="HET DOMAIN PROTEIN (AFU_ORTHOLOGUE AFUA_8G01020)"/>
    <property type="match status" value="1"/>
</dbReference>
<dbReference type="OrthoDB" id="4850726at2759"/>
<dbReference type="Pfam" id="PF26639">
    <property type="entry name" value="Het-6_barrel"/>
    <property type="match status" value="1"/>
</dbReference>